<dbReference type="EMBL" id="MPKA01000059">
    <property type="protein sequence ID" value="OLU46781.1"/>
    <property type="molecule type" value="Genomic_DNA"/>
</dbReference>
<organism evidence="1 2">
    <name type="scientific">Dubosiella newyorkensis</name>
    <dbReference type="NCBI Taxonomy" id="1862672"/>
    <lineage>
        <taxon>Bacteria</taxon>
        <taxon>Bacillati</taxon>
        <taxon>Bacillota</taxon>
        <taxon>Erysipelotrichia</taxon>
        <taxon>Erysipelotrichales</taxon>
        <taxon>Erysipelotrichaceae</taxon>
        <taxon>Dubosiella</taxon>
    </lineage>
</organism>
<reference evidence="1 2" key="1">
    <citation type="submission" date="2016-11" db="EMBL/GenBank/DDBJ databases">
        <title>Description of two novel members of the family Erysipelotrichaceae: Ileibacterium lipovorans gen. nov., sp. nov. and Dubosiella newyorkensis, gen. nov., sp. nov.</title>
        <authorList>
            <person name="Cox L.M."/>
            <person name="Sohn J."/>
            <person name="Tyrrell K.L."/>
            <person name="Citron D.M."/>
            <person name="Lawson P.A."/>
            <person name="Patel N.B."/>
            <person name="Iizumi T."/>
            <person name="Perez-Perez G.I."/>
            <person name="Goldstein E.J."/>
            <person name="Blaser M.J."/>
        </authorList>
    </citation>
    <scope>NUCLEOTIDE SEQUENCE [LARGE SCALE GENOMIC DNA]</scope>
    <source>
        <strain evidence="1 2">NYU-BL-A4</strain>
    </source>
</reference>
<accession>A0A1U7NN92</accession>
<dbReference type="OrthoDB" id="1654393at2"/>
<keyword evidence="2" id="KW-1185">Reference proteome</keyword>
<dbReference type="GeneID" id="78275269"/>
<dbReference type="STRING" id="1862672.BO225_04805"/>
<comment type="caution">
    <text evidence="1">The sequence shown here is derived from an EMBL/GenBank/DDBJ whole genome shotgun (WGS) entry which is preliminary data.</text>
</comment>
<gene>
    <name evidence="1" type="ORF">BO225_04805</name>
</gene>
<dbReference type="Proteomes" id="UP000186705">
    <property type="component" value="Unassembled WGS sequence"/>
</dbReference>
<dbReference type="AlphaFoldDB" id="A0A1U7NN92"/>
<sequence>MAHYKTKEWLIDELHRNGMSLEDLSSQTGIGMEDLKRLSDENEANQHIWDVVLGQLNFYPTIDYPSESILEDLQNDMNQIGPEAKCTVFYGVNADDLIFTDYQLPGEDDHGANVDIDQLSKLHISLEEAYELFEKQNMTL</sequence>
<evidence type="ECO:0000313" key="2">
    <source>
        <dbReference type="Proteomes" id="UP000186705"/>
    </source>
</evidence>
<protein>
    <submittedName>
        <fullName evidence="1">Uncharacterized protein</fullName>
    </submittedName>
</protein>
<name>A0A1U7NN92_9FIRM</name>
<dbReference type="RefSeq" id="WP_076341150.1">
    <property type="nucleotide sequence ID" value="NZ_CAJTMI010000059.1"/>
</dbReference>
<proteinExistence type="predicted"/>
<evidence type="ECO:0000313" key="1">
    <source>
        <dbReference type="EMBL" id="OLU46781.1"/>
    </source>
</evidence>